<name>E6ZDY6_BETVM</name>
<dbReference type="EMBL" id="FP885871">
    <property type="protein sequence ID" value="CBJ20680.1"/>
    <property type="molecule type" value="Genomic_DNA"/>
</dbReference>
<dbReference type="RefSeq" id="YP_004222357.1">
    <property type="nucleotide sequence ID" value="NC_015099.1"/>
</dbReference>
<keyword evidence="1" id="KW-0496">Mitochondrion</keyword>
<dbReference type="GeneID" id="10220615"/>
<dbReference type="GeneID" id="10220616"/>
<gene>
    <name evidence="1" type="primary">orf106b</name>
</gene>
<organism evidence="1">
    <name type="scientific">Beta vulgaris subsp. maritima</name>
    <name type="common">Sea beet</name>
    <name type="synonym">Beta maritima</name>
    <dbReference type="NCBI Taxonomy" id="350892"/>
    <lineage>
        <taxon>Eukaryota</taxon>
        <taxon>Viridiplantae</taxon>
        <taxon>Streptophyta</taxon>
        <taxon>Embryophyta</taxon>
        <taxon>Tracheophyta</taxon>
        <taxon>Spermatophyta</taxon>
        <taxon>Magnoliopsida</taxon>
        <taxon>eudicotyledons</taxon>
        <taxon>Gunneridae</taxon>
        <taxon>Pentapetalae</taxon>
        <taxon>Caryophyllales</taxon>
        <taxon>Chenopodiaceae</taxon>
        <taxon>Betoideae</taxon>
        <taxon>Beta</taxon>
    </lineage>
</organism>
<evidence type="ECO:0000313" key="1">
    <source>
        <dbReference type="EMBL" id="CBJ14000.1"/>
    </source>
</evidence>
<evidence type="ECO:0000313" key="2">
    <source>
        <dbReference type="EMBL" id="CBJ20680.1"/>
    </source>
</evidence>
<proteinExistence type="predicted"/>
<reference evidence="1" key="2">
    <citation type="journal article" date="2011" name="Genome Biol. Evol.">
        <title>Structural and content diversity of mitochondrial genome in beet: a comparative genomic analysis.</title>
        <authorList>
            <person name="Darracq A."/>
            <person name="Varre J.S."/>
            <person name="Marechal-Drouard L."/>
            <person name="Courseaux A."/>
            <person name="Saumitou-Laprade P."/>
            <person name="Oztas S."/>
            <person name="Vacherie B."/>
            <person name="Barbe V.and.Touzet.P."/>
        </authorList>
    </citation>
    <scope>NUCLEOTIDE SEQUENCE</scope>
</reference>
<dbReference type="EMBL" id="FP885834">
    <property type="protein sequence ID" value="CBJ14037.1"/>
    <property type="molecule type" value="Genomic_DNA"/>
</dbReference>
<protein>
    <submittedName>
        <fullName evidence="2">Uncharacterized protein orf106b</fullName>
    </submittedName>
</protein>
<sequence length="106" mass="12917">MNSMNQEFRYLVNEAPFLHCTDTQDALYMILVRELEEFCPAWIYGKPATRRFELNYEHFYTYSFSFFLHFLSTLQDQNWTESSRRLIVFWRSRGPITWLVEKEPGN</sequence>
<dbReference type="EMBL" id="FP885845">
    <property type="protein sequence ID" value="CBJ17528.1"/>
    <property type="molecule type" value="Genomic_DNA"/>
</dbReference>
<accession>E6ZDY6</accession>
<dbReference type="EMBL" id="FQ014231">
    <property type="protein sequence ID" value="CBL54119.1"/>
    <property type="molecule type" value="Genomic_DNA"/>
</dbReference>
<dbReference type="EMBL" id="FP885845">
    <property type="protein sequence ID" value="CBJ17576.1"/>
    <property type="molecule type" value="Genomic_DNA"/>
</dbReference>
<geneLocation type="mitochondrion" evidence="1"/>
<reference evidence="1" key="1">
    <citation type="submission" date="2010-11" db="EMBL/GenBank/DDBJ databases">
        <authorList>
            <person name="Genoscope - CEA"/>
        </authorList>
    </citation>
    <scope>NUCLEOTIDE SEQUENCE</scope>
</reference>
<dbReference type="AlphaFoldDB" id="E6ZDY6"/>
<dbReference type="EMBL" id="FP885834">
    <property type="protein sequence ID" value="CBJ14000.1"/>
    <property type="molecule type" value="Genomic_DNA"/>
</dbReference>
<dbReference type="RefSeq" id="YP_004222303.1">
    <property type="nucleotide sequence ID" value="NC_015099.1"/>
</dbReference>